<keyword evidence="2" id="KW-0560">Oxidoreductase</keyword>
<dbReference type="InterPro" id="IPR011032">
    <property type="entry name" value="GroES-like_sf"/>
</dbReference>
<evidence type="ECO:0000259" key="3">
    <source>
        <dbReference type="SMART" id="SM00829"/>
    </source>
</evidence>
<feature type="domain" description="Enoyl reductase (ER)" evidence="3">
    <location>
        <begin position="11"/>
        <end position="327"/>
    </location>
</feature>
<organism evidence="4 5">
    <name type="scientific">Solihabitans fulvus</name>
    <dbReference type="NCBI Taxonomy" id="1892852"/>
    <lineage>
        <taxon>Bacteria</taxon>
        <taxon>Bacillati</taxon>
        <taxon>Actinomycetota</taxon>
        <taxon>Actinomycetes</taxon>
        <taxon>Pseudonocardiales</taxon>
        <taxon>Pseudonocardiaceae</taxon>
        <taxon>Solihabitans</taxon>
    </lineage>
</organism>
<reference evidence="4 5" key="1">
    <citation type="submission" date="2019-09" db="EMBL/GenBank/DDBJ databases">
        <title>Goodfellowia gen. nov., a new genus of the Pseudonocardineae related to Actinoalloteichus, containing Goodfellowia coeruleoviolacea gen. nov., comb. nov. gen. nov., comb. nov.</title>
        <authorList>
            <person name="Labeda D."/>
        </authorList>
    </citation>
    <scope>NUCLEOTIDE SEQUENCE [LARGE SCALE GENOMIC DNA]</scope>
    <source>
        <strain evidence="4 5">AN110305</strain>
    </source>
</reference>
<comment type="caution">
    <text evidence="4">The sequence shown here is derived from an EMBL/GenBank/DDBJ whole genome shotgun (WGS) entry which is preliminary data.</text>
</comment>
<dbReference type="InterPro" id="IPR013154">
    <property type="entry name" value="ADH-like_N"/>
</dbReference>
<dbReference type="Gene3D" id="3.40.50.720">
    <property type="entry name" value="NAD(P)-binding Rossmann-like Domain"/>
    <property type="match status" value="1"/>
</dbReference>
<dbReference type="SUPFAM" id="SSF50129">
    <property type="entry name" value="GroES-like"/>
    <property type="match status" value="1"/>
</dbReference>
<evidence type="ECO:0000256" key="1">
    <source>
        <dbReference type="ARBA" id="ARBA00022857"/>
    </source>
</evidence>
<reference evidence="4 5" key="2">
    <citation type="submission" date="2019-09" db="EMBL/GenBank/DDBJ databases">
        <authorList>
            <person name="Jin C."/>
        </authorList>
    </citation>
    <scope>NUCLEOTIDE SEQUENCE [LARGE SCALE GENOMIC DNA]</scope>
    <source>
        <strain evidence="4 5">AN110305</strain>
    </source>
</reference>
<dbReference type="Pfam" id="PF08240">
    <property type="entry name" value="ADH_N"/>
    <property type="match status" value="1"/>
</dbReference>
<evidence type="ECO:0000313" key="5">
    <source>
        <dbReference type="Proteomes" id="UP000323454"/>
    </source>
</evidence>
<gene>
    <name evidence="4" type="ORF">F0L68_15405</name>
</gene>
<accession>A0A5B2XF94</accession>
<evidence type="ECO:0000313" key="4">
    <source>
        <dbReference type="EMBL" id="KAA2261794.1"/>
    </source>
</evidence>
<dbReference type="EMBL" id="VUOB01000025">
    <property type="protein sequence ID" value="KAA2261794.1"/>
    <property type="molecule type" value="Genomic_DNA"/>
</dbReference>
<evidence type="ECO:0000256" key="2">
    <source>
        <dbReference type="ARBA" id="ARBA00023002"/>
    </source>
</evidence>
<proteinExistence type="predicted"/>
<dbReference type="AlphaFoldDB" id="A0A5B2XF94"/>
<sequence>MAKVVRFHELGGPEVLRLEEIEVGEPAAGELRIRVDAIGLNRSESMLRSGHYVHGVDRFPALLGYEAAGAVEAVGDGVAGFTVGDLVSVVPAFRMGDYGVYGDQVIVPASAVVHRPAEIDAVTGAAVWMPFITAYGALVDVGGLRAGDAVVVTAASSSVGLATIQLVNHLGGIPIATTRTSAKRDQLLAAGAEHVIVTDEEDVVERVLAVTEGRGVRFVFDPVAGPGVRELAKVMAPGGTLFVYGTLSREPTPFPTTAPGRPFQMRSYTLMEITMDEQRLRRAERFIGAALRSGAFRPVIDRSFDLAEIVDAHRYLESNAQVGKIIVTVGH</sequence>
<dbReference type="PANTHER" id="PTHR48106:SF5">
    <property type="entry name" value="ZINC-CONTAINING ALCOHOL DEHYDROGENASE"/>
    <property type="match status" value="1"/>
</dbReference>
<dbReference type="Proteomes" id="UP000323454">
    <property type="component" value="Unassembled WGS sequence"/>
</dbReference>
<protein>
    <submittedName>
        <fullName evidence="4">Zinc-dependent alcohol dehydrogenase family protein</fullName>
    </submittedName>
</protein>
<dbReference type="PANTHER" id="PTHR48106">
    <property type="entry name" value="QUINONE OXIDOREDUCTASE PIG3-RELATED"/>
    <property type="match status" value="1"/>
</dbReference>
<dbReference type="GO" id="GO:0016651">
    <property type="term" value="F:oxidoreductase activity, acting on NAD(P)H"/>
    <property type="evidence" value="ECO:0007669"/>
    <property type="project" value="TreeGrafter"/>
</dbReference>
<dbReference type="GO" id="GO:0070402">
    <property type="term" value="F:NADPH binding"/>
    <property type="evidence" value="ECO:0007669"/>
    <property type="project" value="TreeGrafter"/>
</dbReference>
<dbReference type="SMART" id="SM00829">
    <property type="entry name" value="PKS_ER"/>
    <property type="match status" value="1"/>
</dbReference>
<dbReference type="SUPFAM" id="SSF51735">
    <property type="entry name" value="NAD(P)-binding Rossmann-fold domains"/>
    <property type="match status" value="1"/>
</dbReference>
<dbReference type="Gene3D" id="3.90.180.10">
    <property type="entry name" value="Medium-chain alcohol dehydrogenases, catalytic domain"/>
    <property type="match status" value="1"/>
</dbReference>
<dbReference type="CDD" id="cd08268">
    <property type="entry name" value="MDR2"/>
    <property type="match status" value="1"/>
</dbReference>
<dbReference type="InterPro" id="IPR020843">
    <property type="entry name" value="ER"/>
</dbReference>
<keyword evidence="1" id="KW-0521">NADP</keyword>
<name>A0A5B2XF94_9PSEU</name>
<keyword evidence="5" id="KW-1185">Reference proteome</keyword>
<dbReference type="Pfam" id="PF13602">
    <property type="entry name" value="ADH_zinc_N_2"/>
    <property type="match status" value="1"/>
</dbReference>
<dbReference type="OrthoDB" id="9792162at2"/>
<dbReference type="RefSeq" id="WP_149850252.1">
    <property type="nucleotide sequence ID" value="NZ_VUOB01000025.1"/>
</dbReference>
<dbReference type="InterPro" id="IPR036291">
    <property type="entry name" value="NAD(P)-bd_dom_sf"/>
</dbReference>